<sequence length="167" mass="18228">MFSTATDTIALSTASGGLFAPFPTGIPALDEPEIADGFLGAFKIHDIHGNLVGFGTEQEVIDFDTAIASTTFTLTLPGRGTLMLSQIEDTSVYFAEVEDMIADEEYIRSFDPPLVAVTTVQGTGRVIGGTGEFRHARGRMREIDYLYEANLIDRAFNLTDLIQVKIW</sequence>
<proteinExistence type="predicted"/>
<protein>
    <recommendedName>
        <fullName evidence="3">Allene oxide cyclase barrel-like domain-containing protein</fullName>
    </recommendedName>
</protein>
<evidence type="ECO:0000313" key="1">
    <source>
        <dbReference type="EMBL" id="PRP90994.1"/>
    </source>
</evidence>
<dbReference type="Proteomes" id="UP000237968">
    <property type="component" value="Unassembled WGS sequence"/>
</dbReference>
<organism evidence="1 2">
    <name type="scientific">Enhygromyxa salina</name>
    <dbReference type="NCBI Taxonomy" id="215803"/>
    <lineage>
        <taxon>Bacteria</taxon>
        <taxon>Pseudomonadati</taxon>
        <taxon>Myxococcota</taxon>
        <taxon>Polyangia</taxon>
        <taxon>Nannocystales</taxon>
        <taxon>Nannocystaceae</taxon>
        <taxon>Enhygromyxa</taxon>
    </lineage>
</organism>
<evidence type="ECO:0000313" key="2">
    <source>
        <dbReference type="Proteomes" id="UP000237968"/>
    </source>
</evidence>
<dbReference type="AlphaFoldDB" id="A0A2S9XDQ0"/>
<dbReference type="EMBL" id="PVNK01000263">
    <property type="protein sequence ID" value="PRP90994.1"/>
    <property type="molecule type" value="Genomic_DNA"/>
</dbReference>
<evidence type="ECO:0008006" key="3">
    <source>
        <dbReference type="Google" id="ProtNLM"/>
    </source>
</evidence>
<accession>A0A2S9XDQ0</accession>
<gene>
    <name evidence="1" type="ORF">ENSA5_60690</name>
</gene>
<keyword evidence="2" id="KW-1185">Reference proteome</keyword>
<name>A0A2S9XDQ0_9BACT</name>
<comment type="caution">
    <text evidence="1">The sequence shown here is derived from an EMBL/GenBank/DDBJ whole genome shotgun (WGS) entry which is preliminary data.</text>
</comment>
<reference evidence="1 2" key="1">
    <citation type="submission" date="2018-03" db="EMBL/GenBank/DDBJ databases">
        <title>Draft Genome Sequences of the Obligatory Marine Myxobacteria Enhygromyxa salina SWB005.</title>
        <authorList>
            <person name="Poehlein A."/>
            <person name="Moghaddam J.A."/>
            <person name="Harms H."/>
            <person name="Alanjari M."/>
            <person name="Koenig G.M."/>
            <person name="Daniel R."/>
            <person name="Schaeberle T.F."/>
        </authorList>
    </citation>
    <scope>NUCLEOTIDE SEQUENCE [LARGE SCALE GENOMIC DNA]</scope>
    <source>
        <strain evidence="1 2">SWB005</strain>
    </source>
</reference>